<evidence type="ECO:0000313" key="2">
    <source>
        <dbReference type="Proteomes" id="UP000230833"/>
    </source>
</evidence>
<evidence type="ECO:0008006" key="3">
    <source>
        <dbReference type="Google" id="ProtNLM"/>
    </source>
</evidence>
<reference evidence="1 2" key="1">
    <citation type="submission" date="2017-09" db="EMBL/GenBank/DDBJ databases">
        <title>Depth-based differentiation of microbial function through sediment-hosted aquifers and enrichment of novel symbionts in the deep terrestrial subsurface.</title>
        <authorList>
            <person name="Probst A.J."/>
            <person name="Ladd B."/>
            <person name="Jarett J.K."/>
            <person name="Geller-Mcgrath D.E."/>
            <person name="Sieber C.M."/>
            <person name="Emerson J.B."/>
            <person name="Anantharaman K."/>
            <person name="Thomas B.C."/>
            <person name="Malmstrom R."/>
            <person name="Stieglmeier M."/>
            <person name="Klingl A."/>
            <person name="Woyke T."/>
            <person name="Ryan C.M."/>
            <person name="Banfield J.F."/>
        </authorList>
    </citation>
    <scope>NUCLEOTIDE SEQUENCE [LARGE SCALE GENOMIC DNA]</scope>
    <source>
        <strain evidence="1">CG10_big_fil_rev_8_21_14_0_10_45_14</strain>
    </source>
</reference>
<comment type="caution">
    <text evidence="1">The sequence shown here is derived from an EMBL/GenBank/DDBJ whole genome shotgun (WGS) entry which is preliminary data.</text>
</comment>
<dbReference type="Proteomes" id="UP000230833">
    <property type="component" value="Unassembled WGS sequence"/>
</dbReference>
<evidence type="ECO:0000313" key="1">
    <source>
        <dbReference type="EMBL" id="PIR47115.1"/>
    </source>
</evidence>
<protein>
    <recommendedName>
        <fullName evidence="3">Peptidoglycan binding-like domain-containing protein</fullName>
    </recommendedName>
</protein>
<proteinExistence type="predicted"/>
<dbReference type="InterPro" id="IPR036366">
    <property type="entry name" value="PGBDSf"/>
</dbReference>
<dbReference type="AlphaFoldDB" id="A0A2H0RMY8"/>
<gene>
    <name evidence="1" type="ORF">COV07_00360</name>
</gene>
<accession>A0A2H0RMY8</accession>
<dbReference type="Gene3D" id="1.10.101.10">
    <property type="entry name" value="PGBD-like superfamily/PGBD"/>
    <property type="match status" value="1"/>
</dbReference>
<organism evidence="1 2">
    <name type="scientific">Candidatus Vogelbacteria bacterium CG10_big_fil_rev_8_21_14_0_10_45_14</name>
    <dbReference type="NCBI Taxonomy" id="1975042"/>
    <lineage>
        <taxon>Bacteria</taxon>
        <taxon>Candidatus Vogeliibacteriota</taxon>
    </lineage>
</organism>
<dbReference type="EMBL" id="PCYL01000005">
    <property type="protein sequence ID" value="PIR47115.1"/>
    <property type="molecule type" value="Genomic_DNA"/>
</dbReference>
<name>A0A2H0RMY8_9BACT</name>
<sequence length="1245" mass="130462">MINEFKSKKTISTIGILVGVLLFTGFLTRSNVNVAQAQTIDQSMIAQLQAQINLLQLQLQALLGGSAAMPNFVSNLTLGSRGIEVQNLQRFLNRDADTRVAIVGAGSVGAETQYFGSLTRSAVMRFQTKYAAQVLMPLGLTNATGFWGASSRTMANSILALLPPTPVPPPPTPPPTGALLLRVSLADTDTSLKAIPRNVTSANFGNFNLVAENGDVAISSIEVSRSGLGSRNDFESVWLTLDGQRITDDRSILSNDRATFSFSSPLVVARGSHRLAIMGSLASNVSSSQFNTLGIASISASTNISGTLPVFGPQTVTSAQLASEVTLTSQGSNQSIRVGTNSAEIGRFRLSVNSASDRAVVIERIRFENDGRLRNMEESLENVRLTASGSSVSSTATISDENDTILFDLGANGLRVGDGQSLSFVVLADVQSAEVNDTINLSLERASEIEGREEGTNTGIRVLGVDAASNSTNPASNVELATYSLLTGQVNLSVNNSSSKSVAQGSNDVVLLDGILRVDSPVRVDGFRVRLGSQTLVGANTVASINALTNNVTLKISGISVQSASSLTNASGGATSETIATGATGDYLDFRSNFILESGSHPVLVEADMSLSATSGSKIQLQMFSSDIQSPRYTGTGNNVPSSELTGTALGSLTTILSPVVTLNRNDGLGSESIVGGARDEVLMRFTMNANSSSQTRVSSMTVRKDSGTSMSASDVTNVRLFVDGNQKGSAVDLSNGAFTSLNFDIPASGQVQAELRADIGTVSSGQTLAIQIVSVDAFDALGSNATVNTSNGSAISTSNSLQSATFTVGTSGQFQLTIDGNTPREDIIVADGGGVWYPIATYRLSAQDEDLKLTDLYLVNATSSTDVTDITTSADARIQTLGLFDENGVLKGSRTLTSGAVHFDLGTTENSSGQGAIRVPRNGTSRLTVKVRLNNITTARDTGALIRLALDTTRGTGNSGVEVQSISSGSDLGATSIVASRDASGVMRATSTASDYFAIRKTKPALSNVAQAGSETNLISTNNVAVLRFNVSASSNEDVLWKGIKFDLRGRFGGNALDRTTTGSAASSTPSNNLGFSTSASSGNLTNFRLYEQNGAEVRNQNYAIHVDWDATNGNGEVAVVMNDLQEEIVSAGTSKTYELRADISGVSQSGDFVNITVDAEANNKRTGSYLVRGTDPEEVDGSADGEMSMTANTATTPYVFLWADNSGSPHSSANDTSTEATRDWTNDRFLKMGSISWNKSSTF</sequence>